<keyword evidence="1" id="KW-0472">Membrane</keyword>
<organism evidence="2 3">
    <name type="scientific">Helicostylum pulchrum</name>
    <dbReference type="NCBI Taxonomy" id="562976"/>
    <lineage>
        <taxon>Eukaryota</taxon>
        <taxon>Fungi</taxon>
        <taxon>Fungi incertae sedis</taxon>
        <taxon>Mucoromycota</taxon>
        <taxon>Mucoromycotina</taxon>
        <taxon>Mucoromycetes</taxon>
        <taxon>Mucorales</taxon>
        <taxon>Mucorineae</taxon>
        <taxon>Mucoraceae</taxon>
        <taxon>Helicostylum</taxon>
    </lineage>
</organism>
<keyword evidence="1" id="KW-1133">Transmembrane helix</keyword>
<accession>A0ABP9Y6E4</accession>
<evidence type="ECO:0000313" key="2">
    <source>
        <dbReference type="EMBL" id="GAA5802527.1"/>
    </source>
</evidence>
<proteinExistence type="predicted"/>
<comment type="caution">
    <text evidence="2">The sequence shown here is derived from an EMBL/GenBank/DDBJ whole genome shotgun (WGS) entry which is preliminary data.</text>
</comment>
<keyword evidence="1" id="KW-0812">Transmembrane</keyword>
<sequence>MSKKPQTNTSPVIVTSLNNKQSKVSKFLLDPWSTAKVVLPAAAIQVVIHQTGLKKASLRELTLALTLFNAFWFATTLNLSYIETPLLANVTSLDEWTKLDVGRHRFSWINKIEAAASVIGLDLFLNWNQRIINHRGYVDNTLKAAIIAPVAITVIQSLYFLPRFNKRAALVAKGETTAQQLWDRDPFFLKGHRAYIALDTLKISCLAVAGLRFGLMLKN</sequence>
<evidence type="ECO:0000256" key="1">
    <source>
        <dbReference type="SAM" id="Phobius"/>
    </source>
</evidence>
<feature type="transmembrane region" description="Helical" evidence="1">
    <location>
        <begin position="142"/>
        <end position="161"/>
    </location>
</feature>
<protein>
    <submittedName>
        <fullName evidence="2">Uncharacterized protein</fullName>
    </submittedName>
</protein>
<reference evidence="2 3" key="1">
    <citation type="submission" date="2024-04" db="EMBL/GenBank/DDBJ databases">
        <title>genome sequences of Mucor flavus KT1a and Helicostylum pulchrum KT1b strains isolation_sourced from the surface of a dry-aged beef.</title>
        <authorList>
            <person name="Toyotome T."/>
            <person name="Hosono M."/>
            <person name="Torimaru M."/>
            <person name="Fukuda K."/>
            <person name="Mikami N."/>
        </authorList>
    </citation>
    <scope>NUCLEOTIDE SEQUENCE [LARGE SCALE GENOMIC DNA]</scope>
    <source>
        <strain evidence="2 3">KT1b</strain>
    </source>
</reference>
<evidence type="ECO:0000313" key="3">
    <source>
        <dbReference type="Proteomes" id="UP001476247"/>
    </source>
</evidence>
<dbReference type="Proteomes" id="UP001476247">
    <property type="component" value="Unassembled WGS sequence"/>
</dbReference>
<dbReference type="EMBL" id="BAABUJ010000023">
    <property type="protein sequence ID" value="GAA5802527.1"/>
    <property type="molecule type" value="Genomic_DNA"/>
</dbReference>
<gene>
    <name evidence="2" type="ORF">HPULCUR_007994</name>
</gene>
<feature type="transmembrane region" description="Helical" evidence="1">
    <location>
        <begin position="61"/>
        <end position="82"/>
    </location>
</feature>
<name>A0ABP9Y6E4_9FUNG</name>
<keyword evidence="3" id="KW-1185">Reference proteome</keyword>